<dbReference type="Pfam" id="PF01047">
    <property type="entry name" value="MarR"/>
    <property type="match status" value="1"/>
</dbReference>
<dbReference type="PANTHER" id="PTHR42756:SF1">
    <property type="entry name" value="TRANSCRIPTIONAL REPRESSOR OF EMRAB OPERON"/>
    <property type="match status" value="1"/>
</dbReference>
<protein>
    <submittedName>
        <fullName evidence="5">MarR family transcriptional regulator</fullName>
    </submittedName>
</protein>
<evidence type="ECO:0000259" key="4">
    <source>
        <dbReference type="PROSITE" id="PS50995"/>
    </source>
</evidence>
<name>A0A3D8MDB9_9ALTE</name>
<proteinExistence type="predicted"/>
<dbReference type="PANTHER" id="PTHR42756">
    <property type="entry name" value="TRANSCRIPTIONAL REGULATOR, MARR"/>
    <property type="match status" value="1"/>
</dbReference>
<feature type="domain" description="HTH marR-type" evidence="4">
    <location>
        <begin position="8"/>
        <end position="139"/>
    </location>
</feature>
<dbReference type="OrthoDB" id="9806864at2"/>
<dbReference type="AlphaFoldDB" id="A0A3D8MDB9"/>
<reference evidence="6" key="1">
    <citation type="submission" date="2018-08" db="EMBL/GenBank/DDBJ databases">
        <authorList>
            <person name="Zhang J."/>
            <person name="Du Z.-J."/>
        </authorList>
    </citation>
    <scope>NUCLEOTIDE SEQUENCE [LARGE SCALE GENOMIC DNA]</scope>
    <source>
        <strain evidence="6">KCTC 52655</strain>
    </source>
</reference>
<dbReference type="RefSeq" id="WP_115592131.1">
    <property type="nucleotide sequence ID" value="NZ_QRHA01000002.1"/>
</dbReference>
<evidence type="ECO:0000313" key="6">
    <source>
        <dbReference type="Proteomes" id="UP000256561"/>
    </source>
</evidence>
<dbReference type="Proteomes" id="UP000256561">
    <property type="component" value="Unassembled WGS sequence"/>
</dbReference>
<evidence type="ECO:0000256" key="2">
    <source>
        <dbReference type="ARBA" id="ARBA00023125"/>
    </source>
</evidence>
<keyword evidence="1" id="KW-0805">Transcription regulation</keyword>
<keyword evidence="2" id="KW-0238">DNA-binding</keyword>
<dbReference type="EMBL" id="QRHA01000002">
    <property type="protein sequence ID" value="RDV28173.1"/>
    <property type="molecule type" value="Genomic_DNA"/>
</dbReference>
<evidence type="ECO:0000313" key="5">
    <source>
        <dbReference type="EMBL" id="RDV28173.1"/>
    </source>
</evidence>
<dbReference type="PROSITE" id="PS50995">
    <property type="entry name" value="HTH_MARR_2"/>
    <property type="match status" value="1"/>
</dbReference>
<comment type="caution">
    <text evidence="5">The sequence shown here is derived from an EMBL/GenBank/DDBJ whole genome shotgun (WGS) entry which is preliminary data.</text>
</comment>
<dbReference type="InterPro" id="IPR000835">
    <property type="entry name" value="HTH_MarR-typ"/>
</dbReference>
<dbReference type="InterPro" id="IPR036388">
    <property type="entry name" value="WH-like_DNA-bd_sf"/>
</dbReference>
<dbReference type="SUPFAM" id="SSF46785">
    <property type="entry name" value="Winged helix' DNA-binding domain"/>
    <property type="match status" value="1"/>
</dbReference>
<dbReference type="Gene3D" id="1.10.10.10">
    <property type="entry name" value="Winged helix-like DNA-binding domain superfamily/Winged helix DNA-binding domain"/>
    <property type="match status" value="1"/>
</dbReference>
<evidence type="ECO:0000256" key="1">
    <source>
        <dbReference type="ARBA" id="ARBA00023015"/>
    </source>
</evidence>
<gene>
    <name evidence="5" type="ORF">DXV75_04225</name>
</gene>
<dbReference type="SMART" id="SM00347">
    <property type="entry name" value="HTH_MARR"/>
    <property type="match status" value="1"/>
</dbReference>
<evidence type="ECO:0000256" key="3">
    <source>
        <dbReference type="ARBA" id="ARBA00023163"/>
    </source>
</evidence>
<dbReference type="GO" id="GO:0003700">
    <property type="term" value="F:DNA-binding transcription factor activity"/>
    <property type="evidence" value="ECO:0007669"/>
    <property type="project" value="InterPro"/>
</dbReference>
<accession>A0A3D8MDB9</accession>
<keyword evidence="3" id="KW-0804">Transcription</keyword>
<dbReference type="GO" id="GO:0003677">
    <property type="term" value="F:DNA binding"/>
    <property type="evidence" value="ECO:0007669"/>
    <property type="project" value="UniProtKB-KW"/>
</dbReference>
<sequence length="154" mass="17555">MNDNLKLQNQLCHRFYTVSNAFSRAYRPLLSQLGITYPQYVVMMALWEQDGIAINELLKRTHIDGGAMSLILKKLQAKGLISVIEGKKDKRSRYVYLSEAGAEAREQAADIPQQMRCQFEKLNSEEIKQLYTLIDKLSDNLQEILCARQSPSGS</sequence>
<keyword evidence="6" id="KW-1185">Reference proteome</keyword>
<dbReference type="InterPro" id="IPR036390">
    <property type="entry name" value="WH_DNA-bd_sf"/>
</dbReference>
<organism evidence="5 6">
    <name type="scientific">Alteromonas aestuariivivens</name>
    <dbReference type="NCBI Taxonomy" id="1938339"/>
    <lineage>
        <taxon>Bacteria</taxon>
        <taxon>Pseudomonadati</taxon>
        <taxon>Pseudomonadota</taxon>
        <taxon>Gammaproteobacteria</taxon>
        <taxon>Alteromonadales</taxon>
        <taxon>Alteromonadaceae</taxon>
        <taxon>Alteromonas/Salinimonas group</taxon>
        <taxon>Alteromonas</taxon>
    </lineage>
</organism>